<evidence type="ECO:0000313" key="2">
    <source>
        <dbReference type="Proteomes" id="UP000831290"/>
    </source>
</evidence>
<evidence type="ECO:0000313" key="1">
    <source>
        <dbReference type="EMBL" id="UOB17503.1"/>
    </source>
</evidence>
<accession>A0A9E6ZTF9</accession>
<name>A0A9E6ZTF9_9FLAO</name>
<dbReference type="KEGG" id="fbm:MQE35_17420"/>
<gene>
    <name evidence="1" type="ORF">MQE35_17420</name>
</gene>
<dbReference type="AlphaFoldDB" id="A0A9E6ZTF9"/>
<keyword evidence="2" id="KW-1185">Reference proteome</keyword>
<dbReference type="RefSeq" id="WP_255843002.1">
    <property type="nucleotide sequence ID" value="NZ_CP094358.1"/>
</dbReference>
<organism evidence="1 2">
    <name type="scientific">Abyssalbus ytuae</name>
    <dbReference type="NCBI Taxonomy" id="2926907"/>
    <lineage>
        <taxon>Bacteria</taxon>
        <taxon>Pseudomonadati</taxon>
        <taxon>Bacteroidota</taxon>
        <taxon>Flavobacteriia</taxon>
        <taxon>Flavobacteriales</taxon>
        <taxon>Flavobacteriaceae</taxon>
        <taxon>Abyssalbus</taxon>
    </lineage>
</organism>
<dbReference type="Proteomes" id="UP000831290">
    <property type="component" value="Chromosome"/>
</dbReference>
<reference evidence="1" key="1">
    <citation type="submission" date="2022-03" db="EMBL/GenBank/DDBJ databases">
        <title>Description of Abyssus ytuae gen. nov., sp. nov., a novel member of the family Flavobacteriaceae isolated from the sediment of Mariana Trench.</title>
        <authorList>
            <person name="Zhang J."/>
            <person name="Xu X."/>
        </authorList>
    </citation>
    <scope>NUCLEOTIDE SEQUENCE</scope>
    <source>
        <strain evidence="1">MT3330</strain>
    </source>
</reference>
<protein>
    <submittedName>
        <fullName evidence="1">Uncharacterized protein</fullName>
    </submittedName>
</protein>
<proteinExistence type="predicted"/>
<sequence length="66" mass="7741">MNKYELKIVSIIDDERVVLLQAFLYAENENIANTMADNIFTTYQDNSNYTEYYEGIVVQRPLTLVE</sequence>
<dbReference type="EMBL" id="CP094358">
    <property type="protein sequence ID" value="UOB17503.1"/>
    <property type="molecule type" value="Genomic_DNA"/>
</dbReference>